<evidence type="ECO:0000313" key="2">
    <source>
        <dbReference type="Proteomes" id="UP000004810"/>
    </source>
</evidence>
<gene>
    <name evidence="1" type="ORF">WUBG_08152</name>
</gene>
<proteinExistence type="predicted"/>
<organism evidence="1 2">
    <name type="scientific">Wuchereria bancrofti</name>
    <dbReference type="NCBI Taxonomy" id="6293"/>
    <lineage>
        <taxon>Eukaryota</taxon>
        <taxon>Metazoa</taxon>
        <taxon>Ecdysozoa</taxon>
        <taxon>Nematoda</taxon>
        <taxon>Chromadorea</taxon>
        <taxon>Rhabditida</taxon>
        <taxon>Spirurina</taxon>
        <taxon>Spiruromorpha</taxon>
        <taxon>Filarioidea</taxon>
        <taxon>Onchocercidae</taxon>
        <taxon>Wuchereria</taxon>
    </lineage>
</organism>
<name>J9EFJ4_WUCBA</name>
<comment type="caution">
    <text evidence="1">The sequence shown here is derived from an EMBL/GenBank/DDBJ whole genome shotgun (WGS) entry which is preliminary data.</text>
</comment>
<sequence length="116" mass="13438">MDMRSWMESRFRCSCDYKPSQNIDRENLKTSWEKSISLLRAELVKCLSPLHGSHHVAINILEQNPSSNHRNEKHYTNYYGRLPGTPKGHILSNRNTTDALHASNATSERTCNRGYY</sequence>
<reference evidence="2" key="1">
    <citation type="submission" date="2012-08" db="EMBL/GenBank/DDBJ databases">
        <title>The Genome Sequence of Wuchereria bancrofti.</title>
        <authorList>
            <person name="Nutman T.B."/>
            <person name="Fink D.L."/>
            <person name="Russ C."/>
            <person name="Young S."/>
            <person name="Zeng Q."/>
            <person name="Koehrsen M."/>
            <person name="Alvarado L."/>
            <person name="Berlin A."/>
            <person name="Chapman S.B."/>
            <person name="Chen Z."/>
            <person name="Freedman E."/>
            <person name="Gellesch M."/>
            <person name="Goldberg J."/>
            <person name="Griggs A."/>
            <person name="Gujja S."/>
            <person name="Heilman E.R."/>
            <person name="Heiman D."/>
            <person name="Hepburn T."/>
            <person name="Howarth C."/>
            <person name="Jen D."/>
            <person name="Larson L."/>
            <person name="Lewis B."/>
            <person name="Mehta T."/>
            <person name="Park D."/>
            <person name="Pearson M."/>
            <person name="Roberts A."/>
            <person name="Saif S."/>
            <person name="Shea T."/>
            <person name="Shenoy N."/>
            <person name="Sisk P."/>
            <person name="Stolte C."/>
            <person name="Sykes S."/>
            <person name="Walk T."/>
            <person name="White J."/>
            <person name="Yandava C."/>
            <person name="Haas B."/>
            <person name="Henn M.R."/>
            <person name="Nusbaum C."/>
            <person name="Birren B."/>
        </authorList>
    </citation>
    <scope>NUCLEOTIDE SEQUENCE [LARGE SCALE GENOMIC DNA]</scope>
    <source>
        <strain evidence="2">NA</strain>
    </source>
</reference>
<evidence type="ECO:0000313" key="1">
    <source>
        <dbReference type="EMBL" id="EJW80938.1"/>
    </source>
</evidence>
<accession>J9EFJ4</accession>
<dbReference type="Proteomes" id="UP000004810">
    <property type="component" value="Unassembled WGS sequence"/>
</dbReference>
<protein>
    <submittedName>
        <fullName evidence="1">Uncharacterized protein</fullName>
    </submittedName>
</protein>
<dbReference type="AlphaFoldDB" id="J9EFJ4"/>
<dbReference type="EMBL" id="ADBV01004064">
    <property type="protein sequence ID" value="EJW80938.1"/>
    <property type="molecule type" value="Genomic_DNA"/>
</dbReference>